<proteinExistence type="predicted"/>
<gene>
    <name evidence="1" type="ORF">BaRGS_00025852</name>
</gene>
<dbReference type="AlphaFoldDB" id="A0ABD0K761"/>
<dbReference type="Proteomes" id="UP001519460">
    <property type="component" value="Unassembled WGS sequence"/>
</dbReference>
<accession>A0ABD0K761</accession>
<name>A0ABD0K761_9CAEN</name>
<keyword evidence="2" id="KW-1185">Reference proteome</keyword>
<evidence type="ECO:0000313" key="1">
    <source>
        <dbReference type="EMBL" id="KAK7482952.1"/>
    </source>
</evidence>
<evidence type="ECO:0000313" key="2">
    <source>
        <dbReference type="Proteomes" id="UP001519460"/>
    </source>
</evidence>
<comment type="caution">
    <text evidence="1">The sequence shown here is derived from an EMBL/GenBank/DDBJ whole genome shotgun (WGS) entry which is preliminary data.</text>
</comment>
<sequence>MAFAEFLAPACSRRIFDQRNASLQGQASQERWQTPQAQVSWCFLTGSHLLQASCLWLSVMAICCPPIACPGTSLVARNELVGFLRSSCTGRSLG</sequence>
<dbReference type="EMBL" id="JACVVK020000236">
    <property type="protein sequence ID" value="KAK7482952.1"/>
    <property type="molecule type" value="Genomic_DNA"/>
</dbReference>
<reference evidence="1 2" key="1">
    <citation type="journal article" date="2023" name="Sci. Data">
        <title>Genome assembly of the Korean intertidal mud-creeper Batillaria attramentaria.</title>
        <authorList>
            <person name="Patra A.K."/>
            <person name="Ho P.T."/>
            <person name="Jun S."/>
            <person name="Lee S.J."/>
            <person name="Kim Y."/>
            <person name="Won Y.J."/>
        </authorList>
    </citation>
    <scope>NUCLEOTIDE SEQUENCE [LARGE SCALE GENOMIC DNA]</scope>
    <source>
        <strain evidence="1">Wonlab-2016</strain>
    </source>
</reference>
<protein>
    <submittedName>
        <fullName evidence="1">Uncharacterized protein</fullName>
    </submittedName>
</protein>
<organism evidence="1 2">
    <name type="scientific">Batillaria attramentaria</name>
    <dbReference type="NCBI Taxonomy" id="370345"/>
    <lineage>
        <taxon>Eukaryota</taxon>
        <taxon>Metazoa</taxon>
        <taxon>Spiralia</taxon>
        <taxon>Lophotrochozoa</taxon>
        <taxon>Mollusca</taxon>
        <taxon>Gastropoda</taxon>
        <taxon>Caenogastropoda</taxon>
        <taxon>Sorbeoconcha</taxon>
        <taxon>Cerithioidea</taxon>
        <taxon>Batillariidae</taxon>
        <taxon>Batillaria</taxon>
    </lineage>
</organism>